<dbReference type="InterPro" id="IPR045242">
    <property type="entry name" value="Syntaxin"/>
</dbReference>
<dbReference type="GO" id="GO:0012505">
    <property type="term" value="C:endomembrane system"/>
    <property type="evidence" value="ECO:0007669"/>
    <property type="project" value="TreeGrafter"/>
</dbReference>
<evidence type="ECO:0000256" key="3">
    <source>
        <dbReference type="SAM" id="Phobius"/>
    </source>
</evidence>
<dbReference type="GO" id="GO:0000149">
    <property type="term" value="F:SNARE binding"/>
    <property type="evidence" value="ECO:0007669"/>
    <property type="project" value="TreeGrafter"/>
</dbReference>
<feature type="compositionally biased region" description="Basic and acidic residues" evidence="2">
    <location>
        <begin position="1"/>
        <end position="20"/>
    </location>
</feature>
<dbReference type="InterPro" id="IPR010989">
    <property type="entry name" value="SNARE"/>
</dbReference>
<dbReference type="AlphaFoldDB" id="A0A0G4HDE5"/>
<accession>A0A0G4HDE5</accession>
<gene>
    <name evidence="5" type="ORF">Cvel_26347</name>
</gene>
<dbReference type="GO" id="GO:0031201">
    <property type="term" value="C:SNARE complex"/>
    <property type="evidence" value="ECO:0007669"/>
    <property type="project" value="TreeGrafter"/>
</dbReference>
<feature type="domain" description="T-SNARE coiled-coil homology" evidence="4">
    <location>
        <begin position="233"/>
        <end position="295"/>
    </location>
</feature>
<feature type="region of interest" description="Disordered" evidence="2">
    <location>
        <begin position="47"/>
        <end position="73"/>
    </location>
</feature>
<dbReference type="GO" id="GO:0005484">
    <property type="term" value="F:SNAP receptor activity"/>
    <property type="evidence" value="ECO:0007669"/>
    <property type="project" value="TreeGrafter"/>
</dbReference>
<dbReference type="Gene3D" id="1.20.58.70">
    <property type="match status" value="1"/>
</dbReference>
<evidence type="ECO:0000259" key="4">
    <source>
        <dbReference type="PROSITE" id="PS50192"/>
    </source>
</evidence>
<dbReference type="EMBL" id="CDMZ01002332">
    <property type="protein sequence ID" value="CEM41895.1"/>
    <property type="molecule type" value="Genomic_DNA"/>
</dbReference>
<comment type="similarity">
    <text evidence="1">Belongs to the syntaxin family.</text>
</comment>
<dbReference type="PROSITE" id="PS50192">
    <property type="entry name" value="T_SNARE"/>
    <property type="match status" value="1"/>
</dbReference>
<dbReference type="PhylomeDB" id="A0A0G4HDE5"/>
<reference evidence="5" key="1">
    <citation type="submission" date="2014-11" db="EMBL/GenBank/DDBJ databases">
        <authorList>
            <person name="Otto D Thomas"/>
            <person name="Naeem Raeece"/>
        </authorList>
    </citation>
    <scope>NUCLEOTIDE SEQUENCE</scope>
</reference>
<organism evidence="5">
    <name type="scientific">Chromera velia CCMP2878</name>
    <dbReference type="NCBI Taxonomy" id="1169474"/>
    <lineage>
        <taxon>Eukaryota</taxon>
        <taxon>Sar</taxon>
        <taxon>Alveolata</taxon>
        <taxon>Colpodellida</taxon>
        <taxon>Chromeraceae</taxon>
        <taxon>Chromera</taxon>
    </lineage>
</organism>
<dbReference type="SUPFAM" id="SSF47661">
    <property type="entry name" value="t-snare proteins"/>
    <property type="match status" value="1"/>
</dbReference>
<name>A0A0G4HDE5_9ALVE</name>
<protein>
    <recommendedName>
        <fullName evidence="4">t-SNARE coiled-coil homology domain-containing protein</fullName>
    </recommendedName>
</protein>
<feature type="compositionally biased region" description="Basic and acidic residues" evidence="2">
    <location>
        <begin position="47"/>
        <end position="62"/>
    </location>
</feature>
<dbReference type="Pfam" id="PF05739">
    <property type="entry name" value="SNARE"/>
    <property type="match status" value="1"/>
</dbReference>
<dbReference type="GO" id="GO:0048278">
    <property type="term" value="P:vesicle docking"/>
    <property type="evidence" value="ECO:0007669"/>
    <property type="project" value="TreeGrafter"/>
</dbReference>
<feature type="transmembrane region" description="Helical" evidence="3">
    <location>
        <begin position="305"/>
        <end position="324"/>
    </location>
</feature>
<dbReference type="VEuPathDB" id="CryptoDB:Cvel_26347"/>
<keyword evidence="3" id="KW-0812">Transmembrane</keyword>
<evidence type="ECO:0000313" key="5">
    <source>
        <dbReference type="EMBL" id="CEM41895.1"/>
    </source>
</evidence>
<keyword evidence="3" id="KW-0472">Membrane</keyword>
<dbReference type="SMART" id="SM00397">
    <property type="entry name" value="t_SNARE"/>
    <property type="match status" value="1"/>
</dbReference>
<dbReference type="InterPro" id="IPR000727">
    <property type="entry name" value="T_SNARE_dom"/>
</dbReference>
<evidence type="ECO:0000256" key="1">
    <source>
        <dbReference type="ARBA" id="ARBA00009063"/>
    </source>
</evidence>
<sequence length="325" mass="37127">MQCRLRELQDLAAEQKDEKASPPVKGAKSISPVRGWFRKVKVSLSEKTRDKESRRLEGERVGGEGGAPGEGQTLRAHLERAKEIREDISGICKQIEHIESLKLDLQRSTCPEKESEIYSSFKQTAADLNQNCARIRKSVCALAQESQSERDTAVGPGEQRMRTNLQRHLMRKTEDLIDRNRAVQEEFQEVLKARTVVRARILCPHVPREELERRMQCGQLTATESLQSGRIQVREMEERLQEFLQIEKDVKALHEAARDLDTIVNANGEIIDRIEEDVMRAKSFVEEGEENLKKAKKHQRRGRRVWITLILVLLGALALLALLAI</sequence>
<dbReference type="GO" id="GO:0006906">
    <property type="term" value="P:vesicle fusion"/>
    <property type="evidence" value="ECO:0007669"/>
    <property type="project" value="TreeGrafter"/>
</dbReference>
<evidence type="ECO:0000256" key="2">
    <source>
        <dbReference type="SAM" id="MobiDB-lite"/>
    </source>
</evidence>
<feature type="region of interest" description="Disordered" evidence="2">
    <location>
        <begin position="1"/>
        <end position="28"/>
    </location>
</feature>
<dbReference type="PANTHER" id="PTHR19957">
    <property type="entry name" value="SYNTAXIN"/>
    <property type="match status" value="1"/>
</dbReference>
<dbReference type="Gene3D" id="1.20.5.110">
    <property type="match status" value="1"/>
</dbReference>
<keyword evidence="3" id="KW-1133">Transmembrane helix</keyword>
<proteinExistence type="inferred from homology"/>
<dbReference type="GO" id="GO:0006886">
    <property type="term" value="P:intracellular protein transport"/>
    <property type="evidence" value="ECO:0007669"/>
    <property type="project" value="TreeGrafter"/>
</dbReference>